<dbReference type="STRING" id="50990.A0A4Y7QB04"/>
<dbReference type="PANTHER" id="PTHR48081:SF33">
    <property type="entry name" value="KYNURENINE FORMAMIDASE"/>
    <property type="match status" value="1"/>
</dbReference>
<reference evidence="3 4" key="1">
    <citation type="submission" date="2018-06" db="EMBL/GenBank/DDBJ databases">
        <title>A transcriptomic atlas of mushroom development highlights an independent origin of complex multicellularity.</title>
        <authorList>
            <consortium name="DOE Joint Genome Institute"/>
            <person name="Krizsan K."/>
            <person name="Almasi E."/>
            <person name="Merenyi Z."/>
            <person name="Sahu N."/>
            <person name="Viragh M."/>
            <person name="Koszo T."/>
            <person name="Mondo S."/>
            <person name="Kiss B."/>
            <person name="Balint B."/>
            <person name="Kues U."/>
            <person name="Barry K."/>
            <person name="Hegedus J.C."/>
            <person name="Henrissat B."/>
            <person name="Johnson J."/>
            <person name="Lipzen A."/>
            <person name="Ohm R."/>
            <person name="Nagy I."/>
            <person name="Pangilinan J."/>
            <person name="Yan J."/>
            <person name="Xiong Y."/>
            <person name="Grigoriev I.V."/>
            <person name="Hibbett D.S."/>
            <person name="Nagy L.G."/>
        </authorList>
    </citation>
    <scope>NUCLEOTIDE SEQUENCE [LARGE SCALE GENOMIC DNA]</scope>
    <source>
        <strain evidence="3 4">SZMC22713</strain>
    </source>
</reference>
<organism evidence="3 4">
    <name type="scientific">Rickenella mellea</name>
    <dbReference type="NCBI Taxonomy" id="50990"/>
    <lineage>
        <taxon>Eukaryota</taxon>
        <taxon>Fungi</taxon>
        <taxon>Dikarya</taxon>
        <taxon>Basidiomycota</taxon>
        <taxon>Agaricomycotina</taxon>
        <taxon>Agaricomycetes</taxon>
        <taxon>Hymenochaetales</taxon>
        <taxon>Rickenellaceae</taxon>
        <taxon>Rickenella</taxon>
    </lineage>
</organism>
<dbReference type="PANTHER" id="PTHR48081">
    <property type="entry name" value="AB HYDROLASE SUPERFAMILY PROTEIN C4A8.06C"/>
    <property type="match status" value="1"/>
</dbReference>
<dbReference type="OrthoDB" id="433474at2759"/>
<dbReference type="InterPro" id="IPR029058">
    <property type="entry name" value="AB_hydrolase_fold"/>
</dbReference>
<evidence type="ECO:0000259" key="2">
    <source>
        <dbReference type="Pfam" id="PF20434"/>
    </source>
</evidence>
<gene>
    <name evidence="3" type="ORF">BD410DRAFT_766396</name>
</gene>
<dbReference type="Gene3D" id="3.40.50.1820">
    <property type="entry name" value="alpha/beta hydrolase"/>
    <property type="match status" value="1"/>
</dbReference>
<accession>A0A4Y7QB04</accession>
<dbReference type="AlphaFoldDB" id="A0A4Y7QB04"/>
<dbReference type="Pfam" id="PF20434">
    <property type="entry name" value="BD-FAE"/>
    <property type="match status" value="1"/>
</dbReference>
<evidence type="ECO:0000313" key="3">
    <source>
        <dbReference type="EMBL" id="TDL24853.1"/>
    </source>
</evidence>
<protein>
    <submittedName>
        <fullName evidence="3">Alpha/beta-hydrolase</fullName>
    </submittedName>
</protein>
<dbReference type="VEuPathDB" id="FungiDB:BD410DRAFT_766396"/>
<proteinExistence type="predicted"/>
<evidence type="ECO:0000256" key="1">
    <source>
        <dbReference type="ARBA" id="ARBA00022801"/>
    </source>
</evidence>
<dbReference type="InterPro" id="IPR049492">
    <property type="entry name" value="BD-FAE-like_dom"/>
</dbReference>
<sequence length="290" mass="31859">MLIPGLISAVQAFLPFLEKNRAQILSIKKNTFKYGNTDRHQLDVYYPTATPNGKPPILFFFYGGGFSRGDRSGPPPEDLSYACVGAFFASRGFLTVIPDYRLVPNAVYPQPVEDVRDAMIYVVQNVTEGDITKIFMLGHSAGAAHATSLLLAEPSMLQSTTLDRRVKGTALLSCPFHFRGPPVVPAGILHKYYGTEEQRNKSEPFGLLEQASNETIASLPPIILIEAEKEPEDIVLANDDFAKLLAKRTGTKVDRIEAYGHNHISVTFALSSGQGEEWGEQVAKWMSALA</sequence>
<dbReference type="SUPFAM" id="SSF53474">
    <property type="entry name" value="alpha/beta-Hydrolases"/>
    <property type="match status" value="1"/>
</dbReference>
<keyword evidence="4" id="KW-1185">Reference proteome</keyword>
<keyword evidence="1 3" id="KW-0378">Hydrolase</keyword>
<dbReference type="Proteomes" id="UP000294933">
    <property type="component" value="Unassembled WGS sequence"/>
</dbReference>
<dbReference type="InterPro" id="IPR050300">
    <property type="entry name" value="GDXG_lipolytic_enzyme"/>
</dbReference>
<evidence type="ECO:0000313" key="4">
    <source>
        <dbReference type="Proteomes" id="UP000294933"/>
    </source>
</evidence>
<feature type="domain" description="BD-FAE-like" evidence="2">
    <location>
        <begin position="42"/>
        <end position="148"/>
    </location>
</feature>
<dbReference type="GO" id="GO:0016787">
    <property type="term" value="F:hydrolase activity"/>
    <property type="evidence" value="ECO:0007669"/>
    <property type="project" value="UniProtKB-KW"/>
</dbReference>
<name>A0A4Y7QB04_9AGAM</name>
<dbReference type="EMBL" id="ML170165">
    <property type="protein sequence ID" value="TDL24853.1"/>
    <property type="molecule type" value="Genomic_DNA"/>
</dbReference>